<dbReference type="InterPro" id="IPR045087">
    <property type="entry name" value="Cu-oxidase_fam"/>
</dbReference>
<dbReference type="Proteomes" id="UP000324897">
    <property type="component" value="Unassembled WGS sequence"/>
</dbReference>
<evidence type="ECO:0000256" key="2">
    <source>
        <dbReference type="ARBA" id="ARBA00010609"/>
    </source>
</evidence>
<dbReference type="InterPro" id="IPR033138">
    <property type="entry name" value="Cu_oxidase_CS"/>
</dbReference>
<evidence type="ECO:0000256" key="4">
    <source>
        <dbReference type="ARBA" id="ARBA00022723"/>
    </source>
</evidence>
<comment type="subcellular location">
    <subcellularLocation>
        <location evidence="1">Secreted</location>
    </subcellularLocation>
</comment>
<dbReference type="Pfam" id="PF07732">
    <property type="entry name" value="Cu-oxidase_3"/>
    <property type="match status" value="1"/>
</dbReference>
<evidence type="ECO:0000259" key="9">
    <source>
        <dbReference type="Pfam" id="PF07732"/>
    </source>
</evidence>
<dbReference type="InterPro" id="IPR011706">
    <property type="entry name" value="Cu-oxidase_C"/>
</dbReference>
<name>A0A5J9SP93_9POAL</name>
<dbReference type="PANTHER" id="PTHR11709:SF512">
    <property type="entry name" value="LACCASE"/>
    <property type="match status" value="1"/>
</dbReference>
<evidence type="ECO:0000256" key="3">
    <source>
        <dbReference type="ARBA" id="ARBA00022525"/>
    </source>
</evidence>
<keyword evidence="11" id="KW-1185">Reference proteome</keyword>
<sequence>MKQTEQLDKVAIMKLLSLPTAAAAIVALTILLSASTVQSAATADVEHTFVVRQMTMTHLCNEMSVTVVNGQLPGPTIEVTEGDSVAVHVVNLSPYNITIHWHGVRQWRNCWNDGVPMITQRPILPNQNFTYQFDVTGQEGTLWWHAHEPFLRATLHGAVIIRPRGWPDSYPFRKPDKEVPIIIGAWFMHCHYEFHLSMGMSAVFIVEDGPTEDTSLPPPPAGF</sequence>
<dbReference type="InterPro" id="IPR034288">
    <property type="entry name" value="CuRO_1_LCC"/>
</dbReference>
<proteinExistence type="inferred from homology"/>
<evidence type="ECO:0008006" key="12">
    <source>
        <dbReference type="Google" id="ProtNLM"/>
    </source>
</evidence>
<keyword evidence="6" id="KW-0560">Oxidoreductase</keyword>
<keyword evidence="7" id="KW-0186">Copper</keyword>
<evidence type="ECO:0000256" key="1">
    <source>
        <dbReference type="ARBA" id="ARBA00004613"/>
    </source>
</evidence>
<dbReference type="InterPro" id="IPR011707">
    <property type="entry name" value="Cu-oxidase-like_N"/>
</dbReference>
<evidence type="ECO:0000256" key="6">
    <source>
        <dbReference type="ARBA" id="ARBA00023002"/>
    </source>
</evidence>
<evidence type="ECO:0000313" key="11">
    <source>
        <dbReference type="Proteomes" id="UP000324897"/>
    </source>
</evidence>
<keyword evidence="5" id="KW-0677">Repeat</keyword>
<dbReference type="Gene3D" id="2.60.40.420">
    <property type="entry name" value="Cupredoxins - blue copper proteins"/>
    <property type="match status" value="2"/>
</dbReference>
<evidence type="ECO:0000259" key="8">
    <source>
        <dbReference type="Pfam" id="PF07731"/>
    </source>
</evidence>
<dbReference type="OrthoDB" id="679880at2759"/>
<dbReference type="EMBL" id="RWGY01000545">
    <property type="protein sequence ID" value="TVU00795.1"/>
    <property type="molecule type" value="Genomic_DNA"/>
</dbReference>
<dbReference type="SUPFAM" id="SSF49503">
    <property type="entry name" value="Cupredoxins"/>
    <property type="match status" value="2"/>
</dbReference>
<evidence type="ECO:0000313" key="10">
    <source>
        <dbReference type="EMBL" id="TVU00795.1"/>
    </source>
</evidence>
<keyword evidence="4" id="KW-0479">Metal-binding</keyword>
<dbReference type="GO" id="GO:0005576">
    <property type="term" value="C:extracellular region"/>
    <property type="evidence" value="ECO:0007669"/>
    <property type="project" value="UniProtKB-SubCell"/>
</dbReference>
<comment type="similarity">
    <text evidence="2">Belongs to the multicopper oxidase family.</text>
</comment>
<protein>
    <recommendedName>
        <fullName evidence="12">Plastocyanin-like domain-containing protein</fullName>
    </recommendedName>
</protein>
<feature type="domain" description="Plastocyanin-like" evidence="8">
    <location>
        <begin position="184"/>
        <end position="208"/>
    </location>
</feature>
<dbReference type="GO" id="GO:0016491">
    <property type="term" value="F:oxidoreductase activity"/>
    <property type="evidence" value="ECO:0007669"/>
    <property type="project" value="UniProtKB-KW"/>
</dbReference>
<evidence type="ECO:0000256" key="7">
    <source>
        <dbReference type="ARBA" id="ARBA00023008"/>
    </source>
</evidence>
<organism evidence="10 11">
    <name type="scientific">Eragrostis curvula</name>
    <name type="common">weeping love grass</name>
    <dbReference type="NCBI Taxonomy" id="38414"/>
    <lineage>
        <taxon>Eukaryota</taxon>
        <taxon>Viridiplantae</taxon>
        <taxon>Streptophyta</taxon>
        <taxon>Embryophyta</taxon>
        <taxon>Tracheophyta</taxon>
        <taxon>Spermatophyta</taxon>
        <taxon>Magnoliopsida</taxon>
        <taxon>Liliopsida</taxon>
        <taxon>Poales</taxon>
        <taxon>Poaceae</taxon>
        <taxon>PACMAD clade</taxon>
        <taxon>Chloridoideae</taxon>
        <taxon>Eragrostideae</taxon>
        <taxon>Eragrostidinae</taxon>
        <taxon>Eragrostis</taxon>
    </lineage>
</organism>
<evidence type="ECO:0000256" key="5">
    <source>
        <dbReference type="ARBA" id="ARBA00022737"/>
    </source>
</evidence>
<gene>
    <name evidence="10" type="ORF">EJB05_53786</name>
</gene>
<dbReference type="InterPro" id="IPR002355">
    <property type="entry name" value="Cu_oxidase_Cu_BS"/>
</dbReference>
<reference evidence="10 11" key="1">
    <citation type="journal article" date="2019" name="Sci. Rep.">
        <title>A high-quality genome of Eragrostis curvula grass provides insights into Poaceae evolution and supports new strategies to enhance forage quality.</title>
        <authorList>
            <person name="Carballo J."/>
            <person name="Santos B.A.C.M."/>
            <person name="Zappacosta D."/>
            <person name="Garbus I."/>
            <person name="Selva J.P."/>
            <person name="Gallo C.A."/>
            <person name="Diaz A."/>
            <person name="Albertini E."/>
            <person name="Caccamo M."/>
            <person name="Echenique V."/>
        </authorList>
    </citation>
    <scope>NUCLEOTIDE SEQUENCE [LARGE SCALE GENOMIC DNA]</scope>
    <source>
        <strain evidence="11">cv. Victoria</strain>
        <tissue evidence="10">Leaf</tissue>
    </source>
</reference>
<comment type="caution">
    <text evidence="10">The sequence shown here is derived from an EMBL/GenBank/DDBJ whole genome shotgun (WGS) entry which is preliminary data.</text>
</comment>
<dbReference type="InterPro" id="IPR008972">
    <property type="entry name" value="Cupredoxin"/>
</dbReference>
<dbReference type="GO" id="GO:0005507">
    <property type="term" value="F:copper ion binding"/>
    <property type="evidence" value="ECO:0007669"/>
    <property type="project" value="InterPro"/>
</dbReference>
<dbReference type="CDD" id="cd13849">
    <property type="entry name" value="CuRO_1_LCC_plant"/>
    <property type="match status" value="1"/>
</dbReference>
<dbReference type="Gramene" id="TVU00795">
    <property type="protein sequence ID" value="TVU00795"/>
    <property type="gene ID" value="EJB05_53786"/>
</dbReference>
<feature type="non-terminal residue" evidence="10">
    <location>
        <position position="1"/>
    </location>
</feature>
<accession>A0A5J9SP93</accession>
<dbReference type="Pfam" id="PF07731">
    <property type="entry name" value="Cu-oxidase_2"/>
    <property type="match status" value="1"/>
</dbReference>
<dbReference type="PROSITE" id="PS00080">
    <property type="entry name" value="MULTICOPPER_OXIDASE2"/>
    <property type="match status" value="1"/>
</dbReference>
<dbReference type="PANTHER" id="PTHR11709">
    <property type="entry name" value="MULTI-COPPER OXIDASE"/>
    <property type="match status" value="1"/>
</dbReference>
<keyword evidence="3" id="KW-0964">Secreted</keyword>
<feature type="domain" description="Plastocyanin-like" evidence="9">
    <location>
        <begin position="51"/>
        <end position="164"/>
    </location>
</feature>
<dbReference type="AlphaFoldDB" id="A0A5J9SP93"/>
<dbReference type="PROSITE" id="PS00079">
    <property type="entry name" value="MULTICOPPER_OXIDASE1"/>
    <property type="match status" value="1"/>
</dbReference>